<dbReference type="EMBL" id="GBXM01098987">
    <property type="protein sequence ID" value="JAH09590.1"/>
    <property type="molecule type" value="Transcribed_RNA"/>
</dbReference>
<reference evidence="2" key="1">
    <citation type="submission" date="2014-11" db="EMBL/GenBank/DDBJ databases">
        <authorList>
            <person name="Amaro Gonzalez C."/>
        </authorList>
    </citation>
    <scope>NUCLEOTIDE SEQUENCE</scope>
</reference>
<reference evidence="2" key="2">
    <citation type="journal article" date="2015" name="Fish Shellfish Immunol.">
        <title>Early steps in the European eel (Anguilla anguilla)-Vibrio vulnificus interaction in the gills: Role of the RtxA13 toxin.</title>
        <authorList>
            <person name="Callol A."/>
            <person name="Pajuelo D."/>
            <person name="Ebbesson L."/>
            <person name="Teles M."/>
            <person name="MacKenzie S."/>
            <person name="Amaro C."/>
        </authorList>
    </citation>
    <scope>NUCLEOTIDE SEQUENCE</scope>
</reference>
<sequence>MVDLQRTGLLSVHGGRSSRQVSLKSLSHNEG</sequence>
<feature type="compositionally biased region" description="Polar residues" evidence="1">
    <location>
        <begin position="17"/>
        <end position="31"/>
    </location>
</feature>
<protein>
    <submittedName>
        <fullName evidence="2">Uncharacterized protein</fullName>
    </submittedName>
</protein>
<dbReference type="AlphaFoldDB" id="A0A0E9PZS9"/>
<accession>A0A0E9PZS9</accession>
<name>A0A0E9PZS9_ANGAN</name>
<evidence type="ECO:0000313" key="2">
    <source>
        <dbReference type="EMBL" id="JAH09590.1"/>
    </source>
</evidence>
<evidence type="ECO:0000256" key="1">
    <source>
        <dbReference type="SAM" id="MobiDB-lite"/>
    </source>
</evidence>
<organism evidence="2">
    <name type="scientific">Anguilla anguilla</name>
    <name type="common">European freshwater eel</name>
    <name type="synonym">Muraena anguilla</name>
    <dbReference type="NCBI Taxonomy" id="7936"/>
    <lineage>
        <taxon>Eukaryota</taxon>
        <taxon>Metazoa</taxon>
        <taxon>Chordata</taxon>
        <taxon>Craniata</taxon>
        <taxon>Vertebrata</taxon>
        <taxon>Euteleostomi</taxon>
        <taxon>Actinopterygii</taxon>
        <taxon>Neopterygii</taxon>
        <taxon>Teleostei</taxon>
        <taxon>Anguilliformes</taxon>
        <taxon>Anguillidae</taxon>
        <taxon>Anguilla</taxon>
    </lineage>
</organism>
<proteinExistence type="predicted"/>
<feature type="region of interest" description="Disordered" evidence="1">
    <location>
        <begin position="1"/>
        <end position="31"/>
    </location>
</feature>